<dbReference type="InterPro" id="IPR033403">
    <property type="entry name" value="DUF5110"/>
</dbReference>
<dbReference type="Pfam" id="PF17137">
    <property type="entry name" value="DUF5110"/>
    <property type="match status" value="1"/>
</dbReference>
<feature type="domain" description="Glycoside hydrolase family 31 TIM barrel" evidence="5">
    <location>
        <begin position="227"/>
        <end position="553"/>
    </location>
</feature>
<keyword evidence="10" id="KW-1185">Reference proteome</keyword>
<reference evidence="9 10" key="1">
    <citation type="submission" date="2019-08" db="EMBL/GenBank/DDBJ databases">
        <title>Calorimonas adulescens gen. nov., sp. nov., an anaerobic thermophilic bacterium from Sakhalin hot spring.</title>
        <authorList>
            <person name="Khomyakova M.A."/>
            <person name="Merkel A.Y."/>
            <person name="Novikov A."/>
            <person name="Bonch-Osmolovskaya E.A."/>
            <person name="Slobodkin A.I."/>
        </authorList>
    </citation>
    <scope>NUCLEOTIDE SEQUENCE [LARGE SCALE GENOMIC DNA]</scope>
    <source>
        <strain evidence="9 10">A05MB</strain>
    </source>
</reference>
<evidence type="ECO:0000313" key="10">
    <source>
        <dbReference type="Proteomes" id="UP000322976"/>
    </source>
</evidence>
<dbReference type="InterPro" id="IPR030458">
    <property type="entry name" value="Glyco_hydro_31_AS"/>
</dbReference>
<feature type="domain" description="DUF5110" evidence="7">
    <location>
        <begin position="663"/>
        <end position="730"/>
    </location>
</feature>
<dbReference type="InterPro" id="IPR013780">
    <property type="entry name" value="Glyco_hydro_b"/>
</dbReference>
<proteinExistence type="inferred from homology"/>
<evidence type="ECO:0000259" key="7">
    <source>
        <dbReference type="Pfam" id="PF17137"/>
    </source>
</evidence>
<dbReference type="SUPFAM" id="SSF51011">
    <property type="entry name" value="Glycosyl hydrolase domain"/>
    <property type="match status" value="1"/>
</dbReference>
<dbReference type="Pfam" id="PF01055">
    <property type="entry name" value="Glyco_hydro_31_2nd"/>
    <property type="match status" value="1"/>
</dbReference>
<protein>
    <submittedName>
        <fullName evidence="9">DUF5110 domain-containing protein</fullName>
    </submittedName>
</protein>
<dbReference type="Gene3D" id="3.20.20.80">
    <property type="entry name" value="Glycosidases"/>
    <property type="match status" value="1"/>
</dbReference>
<dbReference type="PANTHER" id="PTHR22762:SF166">
    <property type="entry name" value="ALPHA-GLUCOSIDASE"/>
    <property type="match status" value="1"/>
</dbReference>
<evidence type="ECO:0000256" key="4">
    <source>
        <dbReference type="RuleBase" id="RU361185"/>
    </source>
</evidence>
<dbReference type="Gene3D" id="2.60.40.1760">
    <property type="entry name" value="glycosyl hydrolase (family 31)"/>
    <property type="match status" value="1"/>
</dbReference>
<comment type="similarity">
    <text evidence="1 4">Belongs to the glycosyl hydrolase 31 family.</text>
</comment>
<evidence type="ECO:0000313" key="9">
    <source>
        <dbReference type="EMBL" id="TZE82384.1"/>
    </source>
</evidence>
<evidence type="ECO:0000259" key="6">
    <source>
        <dbReference type="Pfam" id="PF13802"/>
    </source>
</evidence>
<feature type="domain" description="Glycoside hydrolase family 31 N-terminal" evidence="6">
    <location>
        <begin position="26"/>
        <end position="184"/>
    </location>
</feature>
<dbReference type="InterPro" id="IPR000322">
    <property type="entry name" value="Glyco_hydro_31_TIM"/>
</dbReference>
<dbReference type="GO" id="GO:0030246">
    <property type="term" value="F:carbohydrate binding"/>
    <property type="evidence" value="ECO:0007669"/>
    <property type="project" value="InterPro"/>
</dbReference>
<evidence type="ECO:0000259" key="5">
    <source>
        <dbReference type="Pfam" id="PF01055"/>
    </source>
</evidence>
<feature type="domain" description="Glycosyl hydrolase family 31 C-terminal" evidence="8">
    <location>
        <begin position="561"/>
        <end position="647"/>
    </location>
</feature>
<gene>
    <name evidence="9" type="ORF">FWJ32_05080</name>
</gene>
<dbReference type="InterPro" id="IPR011013">
    <property type="entry name" value="Gal_mutarotase_sf_dom"/>
</dbReference>
<dbReference type="AlphaFoldDB" id="A0A5D8QDY3"/>
<dbReference type="CDD" id="cd14752">
    <property type="entry name" value="GH31_N"/>
    <property type="match status" value="1"/>
</dbReference>
<dbReference type="Pfam" id="PF13802">
    <property type="entry name" value="Gal_mutarotas_2"/>
    <property type="match status" value="1"/>
</dbReference>
<keyword evidence="3 4" id="KW-0326">Glycosidase</keyword>
<accession>A0A5D8QDY3</accession>
<organism evidence="9 10">
    <name type="scientific">Calorimonas adulescens</name>
    <dbReference type="NCBI Taxonomy" id="2606906"/>
    <lineage>
        <taxon>Bacteria</taxon>
        <taxon>Bacillati</taxon>
        <taxon>Bacillota</taxon>
        <taxon>Clostridia</taxon>
        <taxon>Thermoanaerobacterales</taxon>
        <taxon>Thermoanaerobacteraceae</taxon>
        <taxon>Calorimonas</taxon>
    </lineage>
</organism>
<evidence type="ECO:0000256" key="1">
    <source>
        <dbReference type="ARBA" id="ARBA00007806"/>
    </source>
</evidence>
<name>A0A5D8QDY3_9THEO</name>
<dbReference type="GO" id="GO:0005975">
    <property type="term" value="P:carbohydrate metabolic process"/>
    <property type="evidence" value="ECO:0007669"/>
    <property type="project" value="InterPro"/>
</dbReference>
<dbReference type="InterPro" id="IPR017853">
    <property type="entry name" value="GH"/>
</dbReference>
<dbReference type="GO" id="GO:0004553">
    <property type="term" value="F:hydrolase activity, hydrolyzing O-glycosyl compounds"/>
    <property type="evidence" value="ECO:0007669"/>
    <property type="project" value="InterPro"/>
</dbReference>
<comment type="caution">
    <text evidence="9">The sequence shown here is derived from an EMBL/GenBank/DDBJ whole genome shotgun (WGS) entry which is preliminary data.</text>
</comment>
<dbReference type="InterPro" id="IPR048395">
    <property type="entry name" value="Glyco_hydro_31_C"/>
</dbReference>
<sequence>MLGKIVSYDWTENSVVLNGESFSIYIDILSNDIVNIAASRGERPGHSQAVVMNRQNAELQVEENDGYIDIYTASFRLRVSIEDSIMEINDGKGLLLKGMDLNLVDDDRSCSLNIREGEHFYGLGEKTGFLDKKGYRYTMWNTDCYDTHTEGTDAMYESFPFYIGFNRSGCYGIYFDNTFRTYFDMGKTDPERVRFGAEHGPMSFFFIYGRDIKDVVKGYTEVTGRMDMPPLWALGYQQSKYSYYPQDRVVELAKSFREKDIPADVIYLDIHYMNGFRVFTFDKERFPDPKAMIDELKEMGFKVVTIIDPGLKADGSYSVFVEGLKNHYFVTDKNGLPFTGKVWPGLTCLPDFSRDDVKRWWGDNHKEFIEMGIAGIWNDMNEPAVMDTPTRTMPEDMVHQNNGKPIRHEEFHNVYALNMAMATKDALLRFRPNERPFILTRAAFSGIQRYAAVWTGDNRSYWEHLKMSMPMLLNIGLSGEPFCGADIGGFTDDCSEELLIRWTQLGVFYPFCRNHNGLESKDQEPWAFGRRAEDITREFIKLRYRLLPYMYNLFYEANTTGIPVMRPLIMEYPGDEMCAEVFDEFMLGESILVAPVYEPGKRVKEVYLPEGRWIAWWTGEEYQGGRYYLVDAPLDRMPIFIKAGAVLPMARPMKSTSDGMVTEFHIFPGAMSGEYVYYEDDCHTLNYMNGEYNLYRISYSKGAEAADIKVEKLYYGYSEGQRQFQVVLRGEKNIEKVRVNGQAAEPVARDGDVIVDMTI</sequence>
<evidence type="ECO:0000256" key="2">
    <source>
        <dbReference type="ARBA" id="ARBA00022801"/>
    </source>
</evidence>
<dbReference type="SUPFAM" id="SSF74650">
    <property type="entry name" value="Galactose mutarotase-like"/>
    <property type="match status" value="1"/>
</dbReference>
<evidence type="ECO:0000259" key="8">
    <source>
        <dbReference type="Pfam" id="PF21365"/>
    </source>
</evidence>
<dbReference type="Proteomes" id="UP000322976">
    <property type="component" value="Unassembled WGS sequence"/>
</dbReference>
<dbReference type="RefSeq" id="WP_149544895.1">
    <property type="nucleotide sequence ID" value="NZ_VTPS01000006.1"/>
</dbReference>
<dbReference type="Pfam" id="PF21365">
    <property type="entry name" value="Glyco_hydro_31_3rd"/>
    <property type="match status" value="1"/>
</dbReference>
<keyword evidence="2 4" id="KW-0378">Hydrolase</keyword>
<dbReference type="PROSITE" id="PS00129">
    <property type="entry name" value="GLYCOSYL_HYDROL_F31_1"/>
    <property type="match status" value="1"/>
</dbReference>
<dbReference type="PANTHER" id="PTHR22762">
    <property type="entry name" value="ALPHA-GLUCOSIDASE"/>
    <property type="match status" value="1"/>
</dbReference>
<dbReference type="SUPFAM" id="SSF51445">
    <property type="entry name" value="(Trans)glycosidases"/>
    <property type="match status" value="1"/>
</dbReference>
<evidence type="ECO:0000256" key="3">
    <source>
        <dbReference type="ARBA" id="ARBA00023295"/>
    </source>
</evidence>
<dbReference type="CDD" id="cd06604">
    <property type="entry name" value="GH31_glucosidase_II_MalA"/>
    <property type="match status" value="1"/>
</dbReference>
<dbReference type="Gene3D" id="2.60.40.1180">
    <property type="entry name" value="Golgi alpha-mannosidase II"/>
    <property type="match status" value="2"/>
</dbReference>
<dbReference type="InterPro" id="IPR025887">
    <property type="entry name" value="Glyco_hydro_31_N_dom"/>
</dbReference>
<dbReference type="EMBL" id="VTPS01000006">
    <property type="protein sequence ID" value="TZE82384.1"/>
    <property type="molecule type" value="Genomic_DNA"/>
</dbReference>